<reference evidence="2 3" key="1">
    <citation type="journal article" date="2018" name="Nat. Ecol. Evol.">
        <title>Pezizomycetes genomes reveal the molecular basis of ectomycorrhizal truffle lifestyle.</title>
        <authorList>
            <person name="Murat C."/>
            <person name="Payen T."/>
            <person name="Noel B."/>
            <person name="Kuo A."/>
            <person name="Morin E."/>
            <person name="Chen J."/>
            <person name="Kohler A."/>
            <person name="Krizsan K."/>
            <person name="Balestrini R."/>
            <person name="Da Silva C."/>
            <person name="Montanini B."/>
            <person name="Hainaut M."/>
            <person name="Levati E."/>
            <person name="Barry K.W."/>
            <person name="Belfiori B."/>
            <person name="Cichocki N."/>
            <person name="Clum A."/>
            <person name="Dockter R.B."/>
            <person name="Fauchery L."/>
            <person name="Guy J."/>
            <person name="Iotti M."/>
            <person name="Le Tacon F."/>
            <person name="Lindquist E.A."/>
            <person name="Lipzen A."/>
            <person name="Malagnac F."/>
            <person name="Mello A."/>
            <person name="Molinier V."/>
            <person name="Miyauchi S."/>
            <person name="Poulain J."/>
            <person name="Riccioni C."/>
            <person name="Rubini A."/>
            <person name="Sitrit Y."/>
            <person name="Splivallo R."/>
            <person name="Traeger S."/>
            <person name="Wang M."/>
            <person name="Zifcakova L."/>
            <person name="Wipf D."/>
            <person name="Zambonelli A."/>
            <person name="Paolocci F."/>
            <person name="Nowrousian M."/>
            <person name="Ottonello S."/>
            <person name="Baldrian P."/>
            <person name="Spatafora J.W."/>
            <person name="Henrissat B."/>
            <person name="Nagy L.G."/>
            <person name="Aury J.M."/>
            <person name="Wincker P."/>
            <person name="Grigoriev I.V."/>
            <person name="Bonfante P."/>
            <person name="Martin F.M."/>
        </authorList>
    </citation>
    <scope>NUCLEOTIDE SEQUENCE [LARGE SCALE GENOMIC DNA]</scope>
    <source>
        <strain evidence="2 3">ATCC MYA-4762</strain>
    </source>
</reference>
<keyword evidence="1" id="KW-1133">Transmembrane helix</keyword>
<dbReference type="Proteomes" id="UP000267821">
    <property type="component" value="Unassembled WGS sequence"/>
</dbReference>
<keyword evidence="1" id="KW-0812">Transmembrane</keyword>
<dbReference type="InParanoid" id="A0A3N4LE98"/>
<sequence>MVIQYLALDVVCFITTSAVLGYLLITRHLLQSLNFRHNKPPPTQGVLRVVRFRYGL</sequence>
<organism evidence="2 3">
    <name type="scientific">Terfezia boudieri ATCC MYA-4762</name>
    <dbReference type="NCBI Taxonomy" id="1051890"/>
    <lineage>
        <taxon>Eukaryota</taxon>
        <taxon>Fungi</taxon>
        <taxon>Dikarya</taxon>
        <taxon>Ascomycota</taxon>
        <taxon>Pezizomycotina</taxon>
        <taxon>Pezizomycetes</taxon>
        <taxon>Pezizales</taxon>
        <taxon>Pezizaceae</taxon>
        <taxon>Terfezia</taxon>
    </lineage>
</organism>
<gene>
    <name evidence="2" type="ORF">L211DRAFT_590229</name>
</gene>
<name>A0A3N4LE98_9PEZI</name>
<accession>A0A3N4LE98</accession>
<feature type="transmembrane region" description="Helical" evidence="1">
    <location>
        <begin position="6"/>
        <end position="25"/>
    </location>
</feature>
<protein>
    <submittedName>
        <fullName evidence="2">Uncharacterized protein</fullName>
    </submittedName>
</protein>
<keyword evidence="1" id="KW-0472">Membrane</keyword>
<dbReference type="AlphaFoldDB" id="A0A3N4LE98"/>
<evidence type="ECO:0000313" key="3">
    <source>
        <dbReference type="Proteomes" id="UP000267821"/>
    </source>
</evidence>
<keyword evidence="3" id="KW-1185">Reference proteome</keyword>
<evidence type="ECO:0000313" key="2">
    <source>
        <dbReference type="EMBL" id="RPB19792.1"/>
    </source>
</evidence>
<proteinExistence type="predicted"/>
<evidence type="ECO:0000256" key="1">
    <source>
        <dbReference type="SAM" id="Phobius"/>
    </source>
</evidence>
<dbReference type="EMBL" id="ML121583">
    <property type="protein sequence ID" value="RPB19792.1"/>
    <property type="molecule type" value="Genomic_DNA"/>
</dbReference>